<dbReference type="Proteomes" id="UP000242146">
    <property type="component" value="Unassembled WGS sequence"/>
</dbReference>
<gene>
    <name evidence="2" type="ORF">DM01DRAFT_330829</name>
</gene>
<keyword evidence="1" id="KW-0812">Transmembrane</keyword>
<accession>A0A1X2GE59</accession>
<dbReference type="STRING" id="101127.A0A1X2GE59"/>
<organism evidence="2 3">
    <name type="scientific">Hesseltinella vesiculosa</name>
    <dbReference type="NCBI Taxonomy" id="101127"/>
    <lineage>
        <taxon>Eukaryota</taxon>
        <taxon>Fungi</taxon>
        <taxon>Fungi incertae sedis</taxon>
        <taxon>Mucoromycota</taxon>
        <taxon>Mucoromycotina</taxon>
        <taxon>Mucoromycetes</taxon>
        <taxon>Mucorales</taxon>
        <taxon>Cunninghamellaceae</taxon>
        <taxon>Hesseltinella</taxon>
    </lineage>
</organism>
<dbReference type="SUPFAM" id="SSF117070">
    <property type="entry name" value="LEA14-like"/>
    <property type="match status" value="1"/>
</dbReference>
<keyword evidence="1" id="KW-1133">Transmembrane helix</keyword>
<dbReference type="EMBL" id="MCGT01000020">
    <property type="protein sequence ID" value="ORX51697.1"/>
    <property type="molecule type" value="Genomic_DNA"/>
</dbReference>
<protein>
    <recommendedName>
        <fullName evidence="4">Late embryogenesis abundant protein LEA-2 subgroup domain-containing protein</fullName>
    </recommendedName>
</protein>
<evidence type="ECO:0000313" key="2">
    <source>
        <dbReference type="EMBL" id="ORX51697.1"/>
    </source>
</evidence>
<name>A0A1X2GE59_9FUNG</name>
<sequence length="270" mass="30081">MTTRQSPEPNIEIITVEKYNEKCDLNKESGLTRMHSQGCGLSHSDLCQRYCRSTSTYPSLGSDQPILSIPSYILDCEVQRRCRFCTPKTNLGCYQFWCCTCLPKWVSYMLWIVIISAAAVIVVLAGVLGSYRQPSFQLVGFETNNTTGSQVNLLVQISNRNVFGIHLANMASTAYYGPPDSQIAIGQGFLAAQWVPPSGNVTFQVPFFINYTMLARTPQALKSIDDSCFSSSQPQNLTIDYHILLDATALFVTTHPSIVNKVQFPCLFRS</sequence>
<proteinExistence type="predicted"/>
<evidence type="ECO:0000313" key="3">
    <source>
        <dbReference type="Proteomes" id="UP000242146"/>
    </source>
</evidence>
<keyword evidence="3" id="KW-1185">Reference proteome</keyword>
<comment type="caution">
    <text evidence="2">The sequence shown here is derived from an EMBL/GenBank/DDBJ whole genome shotgun (WGS) entry which is preliminary data.</text>
</comment>
<dbReference type="OrthoDB" id="20273at2759"/>
<evidence type="ECO:0000256" key="1">
    <source>
        <dbReference type="SAM" id="Phobius"/>
    </source>
</evidence>
<dbReference type="AlphaFoldDB" id="A0A1X2GE59"/>
<feature type="transmembrane region" description="Helical" evidence="1">
    <location>
        <begin position="108"/>
        <end position="128"/>
    </location>
</feature>
<keyword evidence="1" id="KW-0472">Membrane</keyword>
<reference evidence="2 3" key="1">
    <citation type="submission" date="2016-07" db="EMBL/GenBank/DDBJ databases">
        <title>Pervasive Adenine N6-methylation of Active Genes in Fungi.</title>
        <authorList>
            <consortium name="DOE Joint Genome Institute"/>
            <person name="Mondo S.J."/>
            <person name="Dannebaum R.O."/>
            <person name="Kuo R.C."/>
            <person name="Labutti K."/>
            <person name="Haridas S."/>
            <person name="Kuo A."/>
            <person name="Salamov A."/>
            <person name="Ahrendt S.R."/>
            <person name="Lipzen A."/>
            <person name="Sullivan W."/>
            <person name="Andreopoulos W.B."/>
            <person name="Clum A."/>
            <person name="Lindquist E."/>
            <person name="Daum C."/>
            <person name="Ramamoorthy G.K."/>
            <person name="Gryganskyi A."/>
            <person name="Culley D."/>
            <person name="Magnuson J.K."/>
            <person name="James T.Y."/>
            <person name="O'Malley M.A."/>
            <person name="Stajich J.E."/>
            <person name="Spatafora J.W."/>
            <person name="Visel A."/>
            <person name="Grigoriev I.V."/>
        </authorList>
    </citation>
    <scope>NUCLEOTIDE SEQUENCE [LARGE SCALE GENOMIC DNA]</scope>
    <source>
        <strain evidence="2 3">NRRL 3301</strain>
    </source>
</reference>
<evidence type="ECO:0008006" key="4">
    <source>
        <dbReference type="Google" id="ProtNLM"/>
    </source>
</evidence>